<proteinExistence type="predicted"/>
<organism evidence="1 2">
    <name type="scientific">Pseudoloma neurophilia</name>
    <dbReference type="NCBI Taxonomy" id="146866"/>
    <lineage>
        <taxon>Eukaryota</taxon>
        <taxon>Fungi</taxon>
        <taxon>Fungi incertae sedis</taxon>
        <taxon>Microsporidia</taxon>
        <taxon>Pseudoloma</taxon>
    </lineage>
</organism>
<comment type="caution">
    <text evidence="1">The sequence shown here is derived from an EMBL/GenBank/DDBJ whole genome shotgun (WGS) entry which is preliminary data.</text>
</comment>
<gene>
    <name evidence="1" type="ORF">M153_152000979</name>
</gene>
<accession>A0A0R0M5R5</accession>
<dbReference type="AlphaFoldDB" id="A0A0R0M5R5"/>
<name>A0A0R0M5R5_9MICR</name>
<evidence type="ECO:0000313" key="1">
    <source>
        <dbReference type="EMBL" id="KRH94751.1"/>
    </source>
</evidence>
<reference evidence="1 2" key="1">
    <citation type="submission" date="2015-07" db="EMBL/GenBank/DDBJ databases">
        <title>The genome of Pseudoloma neurophilia, a relevant intracellular parasite of the zebrafish.</title>
        <authorList>
            <person name="Ndikumana S."/>
            <person name="Pelin A."/>
            <person name="Sanders J."/>
            <person name="Corradi N."/>
        </authorList>
    </citation>
    <scope>NUCLEOTIDE SEQUENCE [LARGE SCALE GENOMIC DNA]</scope>
    <source>
        <strain evidence="1 2">MK1</strain>
    </source>
</reference>
<protein>
    <submittedName>
        <fullName evidence="1">Uncharacterized protein</fullName>
    </submittedName>
</protein>
<dbReference type="EMBL" id="LGUB01000034">
    <property type="protein sequence ID" value="KRH94751.1"/>
    <property type="molecule type" value="Genomic_DNA"/>
</dbReference>
<evidence type="ECO:0000313" key="2">
    <source>
        <dbReference type="Proteomes" id="UP000051530"/>
    </source>
</evidence>
<dbReference type="Proteomes" id="UP000051530">
    <property type="component" value="Unassembled WGS sequence"/>
</dbReference>
<sequence>MIFCNPLFMLLTFEGKFLTKKINYIKKNYKNIRKVYLLFN</sequence>
<keyword evidence="2" id="KW-1185">Reference proteome</keyword>
<dbReference type="VEuPathDB" id="MicrosporidiaDB:M153_152000979"/>